<dbReference type="Pfam" id="PF14280">
    <property type="entry name" value="DUF4365"/>
    <property type="match status" value="1"/>
</dbReference>
<dbReference type="InterPro" id="IPR025375">
    <property type="entry name" value="DUF4365"/>
</dbReference>
<dbReference type="Proteomes" id="UP000640725">
    <property type="component" value="Unassembled WGS sequence"/>
</dbReference>
<comment type="caution">
    <text evidence="2">The sequence shown here is derived from an EMBL/GenBank/DDBJ whole genome shotgun (WGS) entry which is preliminary data.</text>
</comment>
<protein>
    <submittedName>
        <fullName evidence="2">DUF4365 domain-containing protein</fullName>
    </submittedName>
</protein>
<sequence>MTRKLDSSHKEKLGVAEVIRICAKARTIFRPTSVDDVGIDGFIELVEDGEATGVMAGVQIKSGCSFIDKSGNKFTFKADQDHFAYWARCSFPVIGIVFSPDYEKAIWLDLTGYSTDTRIVNGPYSLIVNYSDKTAFTPDNITSQIQPTIFKYISQRRTLSQLRELVQPKNKKAKLYVPNIEIGGNKEQTWYELIEVFLSLSSTDADIADAGYRLSWYFPRVSEKLKQAVKDKIAQIDDFSLTRIFLVLYQLNQNNAESQAELIIDLLRYIPDITNRIESLLVTPPIYVGEAIQTIEVIQNQYREDLWKLFSTDEIDKIC</sequence>
<gene>
    <name evidence="2" type="ORF">IQ236_09540</name>
</gene>
<evidence type="ECO:0000313" key="2">
    <source>
        <dbReference type="EMBL" id="MBE9143469.1"/>
    </source>
</evidence>
<feature type="domain" description="DUF4365" evidence="1">
    <location>
        <begin position="11"/>
        <end position="117"/>
    </location>
</feature>
<organism evidence="2 3">
    <name type="scientific">Planktothrix mougeotii LEGE 06226</name>
    <dbReference type="NCBI Taxonomy" id="1828728"/>
    <lineage>
        <taxon>Bacteria</taxon>
        <taxon>Bacillati</taxon>
        <taxon>Cyanobacteriota</taxon>
        <taxon>Cyanophyceae</taxon>
        <taxon>Oscillatoriophycideae</taxon>
        <taxon>Oscillatoriales</taxon>
        <taxon>Microcoleaceae</taxon>
        <taxon>Planktothrix</taxon>
    </lineage>
</organism>
<proteinExistence type="predicted"/>
<dbReference type="EMBL" id="JADEWU010000016">
    <property type="protein sequence ID" value="MBE9143469.1"/>
    <property type="molecule type" value="Genomic_DNA"/>
</dbReference>
<dbReference type="RefSeq" id="WP_193869045.1">
    <property type="nucleotide sequence ID" value="NZ_JADEWU010000016.1"/>
</dbReference>
<reference evidence="2 3" key="1">
    <citation type="submission" date="2020-10" db="EMBL/GenBank/DDBJ databases">
        <authorList>
            <person name="Castelo-Branco R."/>
            <person name="Eusebio N."/>
            <person name="Adriana R."/>
            <person name="Vieira A."/>
            <person name="Brugerolle De Fraissinette N."/>
            <person name="Rezende De Castro R."/>
            <person name="Schneider M.P."/>
            <person name="Vasconcelos V."/>
            <person name="Leao P.N."/>
        </authorList>
    </citation>
    <scope>NUCLEOTIDE SEQUENCE [LARGE SCALE GENOMIC DNA]</scope>
    <source>
        <strain evidence="2 3">LEGE 06226</strain>
    </source>
</reference>
<accession>A0ABR9UAI3</accession>
<keyword evidence="3" id="KW-1185">Reference proteome</keyword>
<evidence type="ECO:0000313" key="3">
    <source>
        <dbReference type="Proteomes" id="UP000640725"/>
    </source>
</evidence>
<evidence type="ECO:0000259" key="1">
    <source>
        <dbReference type="Pfam" id="PF14280"/>
    </source>
</evidence>
<name>A0ABR9UAI3_9CYAN</name>